<accession>A0A6C0LTV9</accession>
<organism evidence="1">
    <name type="scientific">viral metagenome</name>
    <dbReference type="NCBI Taxonomy" id="1070528"/>
    <lineage>
        <taxon>unclassified sequences</taxon>
        <taxon>metagenomes</taxon>
        <taxon>organismal metagenomes</taxon>
    </lineage>
</organism>
<dbReference type="EMBL" id="MN740564">
    <property type="protein sequence ID" value="QHU33853.1"/>
    <property type="molecule type" value="Genomic_DNA"/>
</dbReference>
<name>A0A6C0LTV9_9ZZZZ</name>
<dbReference type="AlphaFoldDB" id="A0A6C0LTV9"/>
<sequence>MSQPIDIFKNKSRSLSDQFTELSPDSKSMILQHTGGVPPTNAVKQRCNSFHLYDTTDLSPVTKSILEFHGIKYYSNPKSVKKD</sequence>
<proteinExistence type="predicted"/>
<reference evidence="1" key="1">
    <citation type="journal article" date="2020" name="Nature">
        <title>Giant virus diversity and host interactions through global metagenomics.</title>
        <authorList>
            <person name="Schulz F."/>
            <person name="Roux S."/>
            <person name="Paez-Espino D."/>
            <person name="Jungbluth S."/>
            <person name="Walsh D.A."/>
            <person name="Denef V.J."/>
            <person name="McMahon K.D."/>
            <person name="Konstantinidis K.T."/>
            <person name="Eloe-Fadrosh E.A."/>
            <person name="Kyrpides N.C."/>
            <person name="Woyke T."/>
        </authorList>
    </citation>
    <scope>NUCLEOTIDE SEQUENCE</scope>
    <source>
        <strain evidence="1">GVMAG-S-1016704-142</strain>
    </source>
</reference>
<evidence type="ECO:0000313" key="1">
    <source>
        <dbReference type="EMBL" id="QHU33853.1"/>
    </source>
</evidence>
<protein>
    <submittedName>
        <fullName evidence="1">Uncharacterized protein</fullName>
    </submittedName>
</protein>